<dbReference type="SMART" id="SM00355">
    <property type="entry name" value="ZnF_C2H2"/>
    <property type="match status" value="2"/>
</dbReference>
<dbReference type="EMBL" id="JAVRRA010024833">
    <property type="protein sequence ID" value="KAK5128188.1"/>
    <property type="molecule type" value="Genomic_DNA"/>
</dbReference>
<evidence type="ECO:0000256" key="3">
    <source>
        <dbReference type="ARBA" id="ARBA00022737"/>
    </source>
</evidence>
<protein>
    <recommendedName>
        <fullName evidence="10">C2H2-type domain-containing protein</fullName>
    </recommendedName>
</protein>
<evidence type="ECO:0000256" key="8">
    <source>
        <dbReference type="PROSITE-ProRule" id="PRU00042"/>
    </source>
</evidence>
<keyword evidence="6" id="KW-0804">Transcription</keyword>
<dbReference type="PANTHER" id="PTHR24399:SF70">
    <property type="entry name" value="C2H2-TYPE DOMAIN-CONTAINING PROTEIN"/>
    <property type="match status" value="1"/>
</dbReference>
<feature type="domain" description="C2H2-type" evidence="10">
    <location>
        <begin position="176"/>
        <end position="203"/>
    </location>
</feature>
<keyword evidence="4" id="KW-0862">Zinc</keyword>
<keyword evidence="3" id="KW-0677">Repeat</keyword>
<keyword evidence="12" id="KW-1185">Reference proteome</keyword>
<evidence type="ECO:0000256" key="1">
    <source>
        <dbReference type="ARBA" id="ARBA00004123"/>
    </source>
</evidence>
<organism evidence="11 12">
    <name type="scientific">Cryomyces antarcticus</name>
    <dbReference type="NCBI Taxonomy" id="329879"/>
    <lineage>
        <taxon>Eukaryota</taxon>
        <taxon>Fungi</taxon>
        <taxon>Dikarya</taxon>
        <taxon>Ascomycota</taxon>
        <taxon>Pezizomycotina</taxon>
        <taxon>Dothideomycetes</taxon>
        <taxon>Dothideomycetes incertae sedis</taxon>
        <taxon>Cryomyces</taxon>
    </lineage>
</organism>
<dbReference type="SUPFAM" id="SSF57667">
    <property type="entry name" value="beta-beta-alpha zinc fingers"/>
    <property type="match status" value="1"/>
</dbReference>
<dbReference type="Gene3D" id="3.30.160.60">
    <property type="entry name" value="Classic Zinc Finger"/>
    <property type="match status" value="2"/>
</dbReference>
<evidence type="ECO:0000313" key="12">
    <source>
        <dbReference type="Proteomes" id="UP001357485"/>
    </source>
</evidence>
<feature type="compositionally biased region" description="Low complexity" evidence="9">
    <location>
        <begin position="54"/>
        <end position="74"/>
    </location>
</feature>
<sequence>MSMSAPGSVPAVSAQQQAMSNAMMSGQTSATTQPSSVHSQDAFRPPSAPTYYNGSQHPSSQQQQPYPYSAGPSPVQQSPSSAGGPMSRMSPTNGHGPVPSLQTQQSQSPHPYQRPYGNYPLPGPVLSNISNPNGQLALVGGMPSQMMSGYNSGHAATMQMYGHHQQPSNPQTDRPFKCDQCPQSFNRNHDLKRHKRIHLAVKPFPCGHCDKSFSRKDALKRHILVKGCGKAQAAADDDKQDGSVSPSSDSTDVKPAAAVTA</sequence>
<feature type="region of interest" description="Disordered" evidence="9">
    <location>
        <begin position="229"/>
        <end position="261"/>
    </location>
</feature>
<evidence type="ECO:0000256" key="6">
    <source>
        <dbReference type="ARBA" id="ARBA00023163"/>
    </source>
</evidence>
<dbReference type="PANTHER" id="PTHR24399">
    <property type="entry name" value="ZINC FINGER AND BTB DOMAIN-CONTAINING"/>
    <property type="match status" value="1"/>
</dbReference>
<gene>
    <name evidence="11" type="ORF">LTR16_002615</name>
</gene>
<accession>A0ABR0KT49</accession>
<evidence type="ECO:0000256" key="4">
    <source>
        <dbReference type="ARBA" id="ARBA00022833"/>
    </source>
</evidence>
<name>A0ABR0KT49_9PEZI</name>
<feature type="compositionally biased region" description="Polar residues" evidence="9">
    <location>
        <begin position="13"/>
        <end position="39"/>
    </location>
</feature>
<evidence type="ECO:0000256" key="5">
    <source>
        <dbReference type="ARBA" id="ARBA00023015"/>
    </source>
</evidence>
<evidence type="ECO:0000259" key="10">
    <source>
        <dbReference type="PROSITE" id="PS50157"/>
    </source>
</evidence>
<dbReference type="InterPro" id="IPR036236">
    <property type="entry name" value="Znf_C2H2_sf"/>
</dbReference>
<proteinExistence type="predicted"/>
<dbReference type="Proteomes" id="UP001357485">
    <property type="component" value="Unassembled WGS sequence"/>
</dbReference>
<comment type="subcellular location">
    <subcellularLocation>
        <location evidence="1">Nucleus</location>
    </subcellularLocation>
</comment>
<comment type="caution">
    <text evidence="11">The sequence shown here is derived from an EMBL/GenBank/DDBJ whole genome shotgun (WGS) entry which is preliminary data.</text>
</comment>
<keyword evidence="8" id="KW-0863">Zinc-finger</keyword>
<feature type="domain" description="C2H2-type" evidence="10">
    <location>
        <begin position="204"/>
        <end position="222"/>
    </location>
</feature>
<dbReference type="PROSITE" id="PS00028">
    <property type="entry name" value="ZINC_FINGER_C2H2_1"/>
    <property type="match status" value="1"/>
</dbReference>
<evidence type="ECO:0000256" key="7">
    <source>
        <dbReference type="ARBA" id="ARBA00023242"/>
    </source>
</evidence>
<evidence type="ECO:0000313" key="11">
    <source>
        <dbReference type="EMBL" id="KAK5128188.1"/>
    </source>
</evidence>
<evidence type="ECO:0000256" key="2">
    <source>
        <dbReference type="ARBA" id="ARBA00022723"/>
    </source>
</evidence>
<feature type="region of interest" description="Disordered" evidence="9">
    <location>
        <begin position="1"/>
        <end position="127"/>
    </location>
</feature>
<keyword evidence="2" id="KW-0479">Metal-binding</keyword>
<dbReference type="PROSITE" id="PS50157">
    <property type="entry name" value="ZINC_FINGER_C2H2_2"/>
    <property type="match status" value="2"/>
</dbReference>
<dbReference type="Pfam" id="PF00096">
    <property type="entry name" value="zf-C2H2"/>
    <property type="match status" value="2"/>
</dbReference>
<keyword evidence="7" id="KW-0539">Nucleus</keyword>
<keyword evidence="5" id="KW-0805">Transcription regulation</keyword>
<feature type="compositionally biased region" description="Polar residues" evidence="9">
    <location>
        <begin position="100"/>
        <end position="110"/>
    </location>
</feature>
<reference evidence="11 12" key="1">
    <citation type="submission" date="2023-08" db="EMBL/GenBank/DDBJ databases">
        <title>Black Yeasts Isolated from many extreme environments.</title>
        <authorList>
            <person name="Coleine C."/>
            <person name="Stajich J.E."/>
            <person name="Selbmann L."/>
        </authorList>
    </citation>
    <scope>NUCLEOTIDE SEQUENCE [LARGE SCALE GENOMIC DNA]</scope>
    <source>
        <strain evidence="11 12">CCFEE 536</strain>
    </source>
</reference>
<dbReference type="InterPro" id="IPR013087">
    <property type="entry name" value="Znf_C2H2_type"/>
</dbReference>
<evidence type="ECO:0000256" key="9">
    <source>
        <dbReference type="SAM" id="MobiDB-lite"/>
    </source>
</evidence>